<dbReference type="PRINTS" id="PR01217">
    <property type="entry name" value="PRICHEXTENSN"/>
</dbReference>
<organism evidence="2 3">
    <name type="scientific">Petrolisthes cinctipes</name>
    <name type="common">Flat porcelain crab</name>
    <dbReference type="NCBI Taxonomy" id="88211"/>
    <lineage>
        <taxon>Eukaryota</taxon>
        <taxon>Metazoa</taxon>
        <taxon>Ecdysozoa</taxon>
        <taxon>Arthropoda</taxon>
        <taxon>Crustacea</taxon>
        <taxon>Multicrustacea</taxon>
        <taxon>Malacostraca</taxon>
        <taxon>Eumalacostraca</taxon>
        <taxon>Eucarida</taxon>
        <taxon>Decapoda</taxon>
        <taxon>Pleocyemata</taxon>
        <taxon>Anomura</taxon>
        <taxon>Galatheoidea</taxon>
        <taxon>Porcellanidae</taxon>
        <taxon>Petrolisthes</taxon>
    </lineage>
</organism>
<feature type="region of interest" description="Disordered" evidence="1">
    <location>
        <begin position="228"/>
        <end position="260"/>
    </location>
</feature>
<dbReference type="EMBL" id="JAWQEG010009123">
    <property type="protein sequence ID" value="KAK3849125.1"/>
    <property type="molecule type" value="Genomic_DNA"/>
</dbReference>
<feature type="compositionally biased region" description="Pro residues" evidence="1">
    <location>
        <begin position="229"/>
        <end position="244"/>
    </location>
</feature>
<proteinExistence type="predicted"/>
<dbReference type="AlphaFoldDB" id="A0AAE1BEQ4"/>
<gene>
    <name evidence="2" type="ORF">Pcinc_044107</name>
</gene>
<evidence type="ECO:0000256" key="1">
    <source>
        <dbReference type="SAM" id="MobiDB-lite"/>
    </source>
</evidence>
<name>A0AAE1BEQ4_PETCI</name>
<evidence type="ECO:0000313" key="2">
    <source>
        <dbReference type="EMBL" id="KAK3849125.1"/>
    </source>
</evidence>
<comment type="caution">
    <text evidence="2">The sequence shown here is derived from an EMBL/GenBank/DDBJ whole genome shotgun (WGS) entry which is preliminary data.</text>
</comment>
<feature type="compositionally biased region" description="Low complexity" evidence="1">
    <location>
        <begin position="245"/>
        <end position="260"/>
    </location>
</feature>
<reference evidence="2" key="1">
    <citation type="submission" date="2023-10" db="EMBL/GenBank/DDBJ databases">
        <title>Genome assemblies of two species of porcelain crab, Petrolisthes cinctipes and Petrolisthes manimaculis (Anomura: Porcellanidae).</title>
        <authorList>
            <person name="Angst P."/>
        </authorList>
    </citation>
    <scope>NUCLEOTIDE SEQUENCE</scope>
    <source>
        <strain evidence="2">PB745_01</strain>
        <tissue evidence="2">Gill</tissue>
    </source>
</reference>
<dbReference type="Proteomes" id="UP001286313">
    <property type="component" value="Unassembled WGS sequence"/>
</dbReference>
<keyword evidence="3" id="KW-1185">Reference proteome</keyword>
<accession>A0AAE1BEQ4</accession>
<protein>
    <submittedName>
        <fullName evidence="2">Uncharacterized protein</fullName>
    </submittedName>
</protein>
<sequence>MSPPFLTYVLTLLVPVYSHFPLPRLHPSLFIYIFPLPLLRSHPSLTFVRSHLSPPTSTPSPSLTHSSLDLTLTLTSVLSFPLPHLHPLPHSLIPRPDPYPHLRSHRPAPYPLPHLPSPTSTYTLSLTHSSPAPPPFLSITGTKPICPNWSVFFPNVSVYANTLGQVKQPGALARNNSILSLPASSIYPYPCPHPCHPFPYLASSSPTLASSTYNPAPIPATLSSTLLPSPSPFTPSSPAPPPPATLSSTLLPSPSPSITPSLPCTALTYP</sequence>
<evidence type="ECO:0000313" key="3">
    <source>
        <dbReference type="Proteomes" id="UP001286313"/>
    </source>
</evidence>